<keyword evidence="2" id="KW-1185">Reference proteome</keyword>
<dbReference type="AlphaFoldDB" id="A0A164Q1M0"/>
<accession>A0A164Q1M0</accession>
<reference evidence="1 2" key="1">
    <citation type="submission" date="2016-03" db="EMBL/GenBank/DDBJ databases">
        <title>EvidentialGene: Evidence-directed Construction of Genes on Genomes.</title>
        <authorList>
            <person name="Gilbert D.G."/>
            <person name="Choi J.-H."/>
            <person name="Mockaitis K."/>
            <person name="Colbourne J."/>
            <person name="Pfrender M."/>
        </authorList>
    </citation>
    <scope>NUCLEOTIDE SEQUENCE [LARGE SCALE GENOMIC DNA]</scope>
    <source>
        <strain evidence="1 2">Xinb3</strain>
        <tissue evidence="1">Complete organism</tissue>
    </source>
</reference>
<dbReference type="EMBL" id="LRGB01002485">
    <property type="protein sequence ID" value="KZS07347.1"/>
    <property type="molecule type" value="Genomic_DNA"/>
</dbReference>
<protein>
    <submittedName>
        <fullName evidence="1">Uncharacterized protein</fullName>
    </submittedName>
</protein>
<evidence type="ECO:0000313" key="2">
    <source>
        <dbReference type="Proteomes" id="UP000076858"/>
    </source>
</evidence>
<organism evidence="1 2">
    <name type="scientific">Daphnia magna</name>
    <dbReference type="NCBI Taxonomy" id="35525"/>
    <lineage>
        <taxon>Eukaryota</taxon>
        <taxon>Metazoa</taxon>
        <taxon>Ecdysozoa</taxon>
        <taxon>Arthropoda</taxon>
        <taxon>Crustacea</taxon>
        <taxon>Branchiopoda</taxon>
        <taxon>Diplostraca</taxon>
        <taxon>Cladocera</taxon>
        <taxon>Anomopoda</taxon>
        <taxon>Daphniidae</taxon>
        <taxon>Daphnia</taxon>
    </lineage>
</organism>
<gene>
    <name evidence="1" type="ORF">APZ42_028909</name>
</gene>
<dbReference type="Proteomes" id="UP000076858">
    <property type="component" value="Unassembled WGS sequence"/>
</dbReference>
<comment type="caution">
    <text evidence="1">The sequence shown here is derived from an EMBL/GenBank/DDBJ whole genome shotgun (WGS) entry which is preliminary data.</text>
</comment>
<name>A0A164Q1M0_9CRUS</name>
<proteinExistence type="predicted"/>
<sequence>MMYSVGRLAIANTSCEQAIRPGLLGSTITMPKGVTLAARATAGNLVPHDRVVGLVFASCSGGCGAVNVQFVNIKVAKAD</sequence>
<evidence type="ECO:0000313" key="1">
    <source>
        <dbReference type="EMBL" id="KZS07347.1"/>
    </source>
</evidence>